<keyword evidence="1" id="KW-1133">Transmembrane helix</keyword>
<sequence length="206" mass="23664">MFFLILKYIWISVNIILLAFAAISDSSWVERYKKINWKLIPFNILVIIITAFVAFFLFSNFPKLMGFGIPRLLQLIFHQNAESIPSTNINLLGVEIKYLGILICILIMTAIPKAAEWEEEKFRKGTKNWIDGFLRSILFGFFHMMVFVPLGAAIALIIPGLFFTFLYFKGNEELSSQGHFQHNLILLSILLFLAILNSFSLSITFL</sequence>
<protein>
    <submittedName>
        <fullName evidence="2">Uncharacterized protein</fullName>
    </submittedName>
</protein>
<feature type="transmembrane region" description="Helical" evidence="1">
    <location>
        <begin position="136"/>
        <end position="168"/>
    </location>
</feature>
<name>A0A847CZN9_9BACT</name>
<feature type="transmembrane region" description="Helical" evidence="1">
    <location>
        <begin position="180"/>
        <end position="205"/>
    </location>
</feature>
<feature type="transmembrane region" description="Helical" evidence="1">
    <location>
        <begin position="6"/>
        <end position="23"/>
    </location>
</feature>
<keyword evidence="1" id="KW-0812">Transmembrane</keyword>
<keyword evidence="1" id="KW-0472">Membrane</keyword>
<gene>
    <name evidence="2" type="ORF">GX656_03260</name>
</gene>
<accession>A0A847CZN9</accession>
<dbReference type="Proteomes" id="UP000545876">
    <property type="component" value="Unassembled WGS sequence"/>
</dbReference>
<evidence type="ECO:0000313" key="2">
    <source>
        <dbReference type="EMBL" id="NLD25627.1"/>
    </source>
</evidence>
<dbReference type="AlphaFoldDB" id="A0A847CZN9"/>
<feature type="transmembrane region" description="Helical" evidence="1">
    <location>
        <begin position="96"/>
        <end position="115"/>
    </location>
</feature>
<reference evidence="2 3" key="1">
    <citation type="journal article" date="2020" name="Biotechnol. Biofuels">
        <title>New insights from the biogas microbiome by comprehensive genome-resolved metagenomics of nearly 1600 species originating from multiple anaerobic digesters.</title>
        <authorList>
            <person name="Campanaro S."/>
            <person name="Treu L."/>
            <person name="Rodriguez-R L.M."/>
            <person name="Kovalovszki A."/>
            <person name="Ziels R.M."/>
            <person name="Maus I."/>
            <person name="Zhu X."/>
            <person name="Kougias P.G."/>
            <person name="Basile A."/>
            <person name="Luo G."/>
            <person name="Schluter A."/>
            <person name="Konstantinidis K.T."/>
            <person name="Angelidaki I."/>
        </authorList>
    </citation>
    <scope>NUCLEOTIDE SEQUENCE [LARGE SCALE GENOMIC DNA]</scope>
    <source>
        <strain evidence="2">AS06rmzACSIP_65</strain>
    </source>
</reference>
<evidence type="ECO:0000313" key="3">
    <source>
        <dbReference type="Proteomes" id="UP000545876"/>
    </source>
</evidence>
<organism evidence="2 3">
    <name type="scientific">Candidatus Dojkabacteria bacterium</name>
    <dbReference type="NCBI Taxonomy" id="2099670"/>
    <lineage>
        <taxon>Bacteria</taxon>
        <taxon>Candidatus Dojkabacteria</taxon>
    </lineage>
</organism>
<comment type="caution">
    <text evidence="2">The sequence shown here is derived from an EMBL/GenBank/DDBJ whole genome shotgun (WGS) entry which is preliminary data.</text>
</comment>
<evidence type="ECO:0000256" key="1">
    <source>
        <dbReference type="SAM" id="Phobius"/>
    </source>
</evidence>
<feature type="transmembrane region" description="Helical" evidence="1">
    <location>
        <begin position="35"/>
        <end position="58"/>
    </location>
</feature>
<dbReference type="EMBL" id="JAAZBX010000012">
    <property type="protein sequence ID" value="NLD25627.1"/>
    <property type="molecule type" value="Genomic_DNA"/>
</dbReference>
<proteinExistence type="predicted"/>